<evidence type="ECO:0000313" key="3">
    <source>
        <dbReference type="Proteomes" id="UP000276776"/>
    </source>
</evidence>
<name>A0A0N5D864_THECL</name>
<dbReference type="EMBL" id="UYYF01004764">
    <property type="protein sequence ID" value="VDN06895.1"/>
    <property type="molecule type" value="Genomic_DNA"/>
</dbReference>
<keyword evidence="1" id="KW-1133">Transmembrane helix</keyword>
<organism evidence="4">
    <name type="scientific">Thelazia callipaeda</name>
    <name type="common">Oriental eyeworm</name>
    <name type="synonym">Parasitic nematode</name>
    <dbReference type="NCBI Taxonomy" id="103827"/>
    <lineage>
        <taxon>Eukaryota</taxon>
        <taxon>Metazoa</taxon>
        <taxon>Ecdysozoa</taxon>
        <taxon>Nematoda</taxon>
        <taxon>Chromadorea</taxon>
        <taxon>Rhabditida</taxon>
        <taxon>Spirurina</taxon>
        <taxon>Spiruromorpha</taxon>
        <taxon>Thelazioidea</taxon>
        <taxon>Thelaziidae</taxon>
        <taxon>Thelazia</taxon>
    </lineage>
</organism>
<evidence type="ECO:0000256" key="1">
    <source>
        <dbReference type="SAM" id="Phobius"/>
    </source>
</evidence>
<feature type="transmembrane region" description="Helical" evidence="1">
    <location>
        <begin position="49"/>
        <end position="71"/>
    </location>
</feature>
<dbReference type="Proteomes" id="UP000276776">
    <property type="component" value="Unassembled WGS sequence"/>
</dbReference>
<keyword evidence="1" id="KW-0812">Transmembrane</keyword>
<keyword evidence="1" id="KW-0472">Membrane</keyword>
<dbReference type="AlphaFoldDB" id="A0A0N5D864"/>
<sequence>MISDSEDKNVGLQYRLAHSCYILSNFCLSKEDNRNRLLEEGNLTKAYQYYINNTDIIIVLILIIIIIINYVNCDDNSGY</sequence>
<reference evidence="4" key="1">
    <citation type="submission" date="2017-02" db="UniProtKB">
        <authorList>
            <consortium name="WormBaseParasite"/>
        </authorList>
    </citation>
    <scope>IDENTIFICATION</scope>
</reference>
<dbReference type="OrthoDB" id="512473at2759"/>
<evidence type="ECO:0000313" key="2">
    <source>
        <dbReference type="EMBL" id="VDN06895.1"/>
    </source>
</evidence>
<dbReference type="WBParaSite" id="TCLT_0000928601-mRNA-1">
    <property type="protein sequence ID" value="TCLT_0000928601-mRNA-1"/>
    <property type="gene ID" value="TCLT_0000928601"/>
</dbReference>
<gene>
    <name evidence="2" type="ORF">TCLT_LOCUS9275</name>
</gene>
<keyword evidence="3" id="KW-1185">Reference proteome</keyword>
<proteinExistence type="predicted"/>
<protein>
    <submittedName>
        <fullName evidence="4">Tetratricopeptide repeat protein</fullName>
    </submittedName>
</protein>
<accession>A0A0N5D864</accession>
<reference evidence="2 3" key="2">
    <citation type="submission" date="2018-11" db="EMBL/GenBank/DDBJ databases">
        <authorList>
            <consortium name="Pathogen Informatics"/>
        </authorList>
    </citation>
    <scope>NUCLEOTIDE SEQUENCE [LARGE SCALE GENOMIC DNA]</scope>
</reference>
<evidence type="ECO:0000313" key="4">
    <source>
        <dbReference type="WBParaSite" id="TCLT_0000928601-mRNA-1"/>
    </source>
</evidence>